<dbReference type="InterPro" id="IPR011250">
    <property type="entry name" value="OMP/PagP_B-barrel"/>
</dbReference>
<gene>
    <name evidence="2" type="ORF">ACFO5X_04010</name>
</gene>
<comment type="caution">
    <text evidence="2">The sequence shown here is derived from an EMBL/GenBank/DDBJ whole genome shotgun (WGS) entry which is preliminary data.</text>
</comment>
<name>A0ABV9KBW8_9RHOB</name>
<dbReference type="PROSITE" id="PS51257">
    <property type="entry name" value="PROKAR_LIPOPROTEIN"/>
    <property type="match status" value="1"/>
</dbReference>
<dbReference type="Proteomes" id="UP001595973">
    <property type="component" value="Unassembled WGS sequence"/>
</dbReference>
<reference evidence="3" key="1">
    <citation type="journal article" date="2019" name="Int. J. Syst. Evol. Microbiol.">
        <title>The Global Catalogue of Microorganisms (GCM) 10K type strain sequencing project: providing services to taxonomists for standard genome sequencing and annotation.</title>
        <authorList>
            <consortium name="The Broad Institute Genomics Platform"/>
            <consortium name="The Broad Institute Genome Sequencing Center for Infectious Disease"/>
            <person name="Wu L."/>
            <person name="Ma J."/>
        </authorList>
    </citation>
    <scope>NUCLEOTIDE SEQUENCE [LARGE SCALE GENOMIC DNA]</scope>
    <source>
        <strain evidence="3">CGMCC 4.7283</strain>
    </source>
</reference>
<evidence type="ECO:0000313" key="2">
    <source>
        <dbReference type="EMBL" id="MFC4667707.1"/>
    </source>
</evidence>
<organism evidence="2 3">
    <name type="scientific">Seohaeicola nanhaiensis</name>
    <dbReference type="NCBI Taxonomy" id="1387282"/>
    <lineage>
        <taxon>Bacteria</taxon>
        <taxon>Pseudomonadati</taxon>
        <taxon>Pseudomonadota</taxon>
        <taxon>Alphaproteobacteria</taxon>
        <taxon>Rhodobacterales</taxon>
        <taxon>Roseobacteraceae</taxon>
        <taxon>Seohaeicola</taxon>
    </lineage>
</organism>
<evidence type="ECO:0000256" key="1">
    <source>
        <dbReference type="SAM" id="SignalP"/>
    </source>
</evidence>
<keyword evidence="3" id="KW-1185">Reference proteome</keyword>
<sequence>MKRFSLSIAACAALAACSGGNPFAGTDTETPDSGIPAALASDLDGVTYNPVAQTLTVRGVSLDNTPYEVVYERKPGLDRGGYEAYTAQQSSLQRHTTAYVKDIDGTRAAVVVTGGQFRHYFAGTVYGRNGAFDPPPSNSENQLVSYAGNYVGLLNMAGDGGDLKPVAPGTNPDIRPVQAAEVTGKVLVNADFSDNMVNGSIYERTIVDGGTALSTLDLDPTTIDATEGTFTGEVSINLQNKGTYGGIFGGQDSSAVAGSVFVKDHIDGVDNEEEYGIFVLPKCGTPGQDALCNQPNP</sequence>
<dbReference type="SUPFAM" id="SSF56925">
    <property type="entry name" value="OMPA-like"/>
    <property type="match status" value="1"/>
</dbReference>
<feature type="chain" id="PRO_5047460813" evidence="1">
    <location>
        <begin position="25"/>
        <end position="297"/>
    </location>
</feature>
<dbReference type="Gene3D" id="2.40.160.90">
    <property type="match status" value="1"/>
</dbReference>
<accession>A0ABV9KBW8</accession>
<dbReference type="RefSeq" id="WP_380715939.1">
    <property type="nucleotide sequence ID" value="NZ_JBHSGI010000002.1"/>
</dbReference>
<dbReference type="EMBL" id="JBHSGI010000002">
    <property type="protein sequence ID" value="MFC4667707.1"/>
    <property type="molecule type" value="Genomic_DNA"/>
</dbReference>
<keyword evidence="1" id="KW-0732">Signal</keyword>
<protein>
    <submittedName>
        <fullName evidence="2">Thymidylate synthase</fullName>
    </submittedName>
</protein>
<evidence type="ECO:0000313" key="3">
    <source>
        <dbReference type="Proteomes" id="UP001595973"/>
    </source>
</evidence>
<feature type="signal peptide" evidence="1">
    <location>
        <begin position="1"/>
        <end position="24"/>
    </location>
</feature>
<proteinExistence type="predicted"/>